<feature type="compositionally biased region" description="Polar residues" evidence="1">
    <location>
        <begin position="67"/>
        <end position="83"/>
    </location>
</feature>
<name>A0AAE1FGY6_PETCI</name>
<keyword evidence="2" id="KW-0732">Signal</keyword>
<dbReference type="Proteomes" id="UP001286313">
    <property type="component" value="Unassembled WGS sequence"/>
</dbReference>
<feature type="compositionally biased region" description="Polar residues" evidence="1">
    <location>
        <begin position="150"/>
        <end position="159"/>
    </location>
</feature>
<feature type="region of interest" description="Disordered" evidence="1">
    <location>
        <begin position="52"/>
        <end position="159"/>
    </location>
</feature>
<reference evidence="3" key="1">
    <citation type="submission" date="2023-10" db="EMBL/GenBank/DDBJ databases">
        <title>Genome assemblies of two species of porcelain crab, Petrolisthes cinctipes and Petrolisthes manimaculis (Anomura: Porcellanidae).</title>
        <authorList>
            <person name="Angst P."/>
        </authorList>
    </citation>
    <scope>NUCLEOTIDE SEQUENCE</scope>
    <source>
        <strain evidence="3">PB745_01</strain>
        <tissue evidence="3">Gill</tissue>
    </source>
</reference>
<dbReference type="AlphaFoldDB" id="A0AAE1FGY6"/>
<evidence type="ECO:0000313" key="3">
    <source>
        <dbReference type="EMBL" id="KAK3873409.1"/>
    </source>
</evidence>
<dbReference type="EMBL" id="JAWQEG010002226">
    <property type="protein sequence ID" value="KAK3873409.1"/>
    <property type="molecule type" value="Genomic_DNA"/>
</dbReference>
<comment type="caution">
    <text evidence="3">The sequence shown here is derived from an EMBL/GenBank/DDBJ whole genome shotgun (WGS) entry which is preliminary data.</text>
</comment>
<evidence type="ECO:0000256" key="1">
    <source>
        <dbReference type="SAM" id="MobiDB-lite"/>
    </source>
</evidence>
<gene>
    <name evidence="3" type="ORF">Pcinc_021585</name>
</gene>
<proteinExistence type="predicted"/>
<organism evidence="3 4">
    <name type="scientific">Petrolisthes cinctipes</name>
    <name type="common">Flat porcelain crab</name>
    <dbReference type="NCBI Taxonomy" id="88211"/>
    <lineage>
        <taxon>Eukaryota</taxon>
        <taxon>Metazoa</taxon>
        <taxon>Ecdysozoa</taxon>
        <taxon>Arthropoda</taxon>
        <taxon>Crustacea</taxon>
        <taxon>Multicrustacea</taxon>
        <taxon>Malacostraca</taxon>
        <taxon>Eumalacostraca</taxon>
        <taxon>Eucarida</taxon>
        <taxon>Decapoda</taxon>
        <taxon>Pleocyemata</taxon>
        <taxon>Anomura</taxon>
        <taxon>Galatheoidea</taxon>
        <taxon>Porcellanidae</taxon>
        <taxon>Petrolisthes</taxon>
    </lineage>
</organism>
<evidence type="ECO:0000256" key="2">
    <source>
        <dbReference type="SAM" id="SignalP"/>
    </source>
</evidence>
<evidence type="ECO:0000313" key="4">
    <source>
        <dbReference type="Proteomes" id="UP001286313"/>
    </source>
</evidence>
<keyword evidence="4" id="KW-1185">Reference proteome</keyword>
<feature type="compositionally biased region" description="Low complexity" evidence="1">
    <location>
        <begin position="52"/>
        <end position="66"/>
    </location>
</feature>
<feature type="signal peptide" evidence="2">
    <location>
        <begin position="1"/>
        <end position="22"/>
    </location>
</feature>
<protein>
    <submittedName>
        <fullName evidence="3">Uncharacterized protein</fullName>
    </submittedName>
</protein>
<feature type="chain" id="PRO_5041912523" evidence="2">
    <location>
        <begin position="23"/>
        <end position="159"/>
    </location>
</feature>
<sequence>MESYMAVLLVLFGSCGSSGCRGSPVYVFASGPLHGGFSAPSTTTLLPSLLSQQPQSIPQQPLPTLQRSSIFPTSHYPTQSGLETSDGGSERGSWWGGGTDHLTSQPRGEQHLRATHEAQGGACDTGTGGGKRDSGGGNCSGSGIRDGEEVSNSEFSSGG</sequence>
<accession>A0AAE1FGY6</accession>